<sequence>MRQYSKEFEASLSESERLGLAWCRLNCDEWDDYVGEKPAGFDGLTRYTREPILPFAHRRKSKFDVIWPIKKFVN</sequence>
<name>A0A644XKI8_9ZZZZ</name>
<comment type="caution">
    <text evidence="1">The sequence shown here is derived from an EMBL/GenBank/DDBJ whole genome shotgun (WGS) entry which is preliminary data.</text>
</comment>
<reference evidence="1" key="1">
    <citation type="submission" date="2019-08" db="EMBL/GenBank/DDBJ databases">
        <authorList>
            <person name="Kucharzyk K."/>
            <person name="Murdoch R.W."/>
            <person name="Higgins S."/>
            <person name="Loffler F."/>
        </authorList>
    </citation>
    <scope>NUCLEOTIDE SEQUENCE</scope>
</reference>
<proteinExistence type="predicted"/>
<organism evidence="1">
    <name type="scientific">bioreactor metagenome</name>
    <dbReference type="NCBI Taxonomy" id="1076179"/>
    <lineage>
        <taxon>unclassified sequences</taxon>
        <taxon>metagenomes</taxon>
        <taxon>ecological metagenomes</taxon>
    </lineage>
</organism>
<accession>A0A644XKI8</accession>
<evidence type="ECO:0000313" key="1">
    <source>
        <dbReference type="EMBL" id="MPM16361.1"/>
    </source>
</evidence>
<protein>
    <submittedName>
        <fullName evidence="1">Uncharacterized protein</fullName>
    </submittedName>
</protein>
<dbReference type="EMBL" id="VSSQ01002596">
    <property type="protein sequence ID" value="MPM16361.1"/>
    <property type="molecule type" value="Genomic_DNA"/>
</dbReference>
<gene>
    <name evidence="1" type="ORF">SDC9_62739</name>
</gene>
<dbReference type="AlphaFoldDB" id="A0A644XKI8"/>